<accession>A0A411PCK1</accession>
<reference evidence="1 2" key="1">
    <citation type="submission" date="2019-02" db="EMBL/GenBank/DDBJ databases">
        <title>Shewanella sp. D4-2 isolated from Dokdo Island.</title>
        <authorList>
            <person name="Baek K."/>
        </authorList>
    </citation>
    <scope>NUCLEOTIDE SEQUENCE [LARGE SCALE GENOMIC DNA]</scope>
    <source>
        <strain evidence="1 2">D4-2</strain>
    </source>
</reference>
<proteinExistence type="predicted"/>
<keyword evidence="2" id="KW-1185">Reference proteome</keyword>
<sequence>MQMYYRNAHNYLYLCNHKDKFQTLFNNDHRAICDFFDVDKSTAYRWINEGKPTNKTALRLLDIAASGFMPCNEAWNGYFIFNGRLVTKSGYVLQPWEIEHLSEAAGHDPIAERLVNQPRNFKPWRDREPAFVKKLHRK</sequence>
<dbReference type="AlphaFoldDB" id="A0A411PCK1"/>
<organism evidence="1 2">
    <name type="scientific">Shewanella maritima</name>
    <dbReference type="NCBI Taxonomy" id="2520507"/>
    <lineage>
        <taxon>Bacteria</taxon>
        <taxon>Pseudomonadati</taxon>
        <taxon>Pseudomonadota</taxon>
        <taxon>Gammaproteobacteria</taxon>
        <taxon>Alteromonadales</taxon>
        <taxon>Shewanellaceae</taxon>
        <taxon>Shewanella</taxon>
    </lineage>
</organism>
<dbReference type="KEGG" id="smai:EXU30_00115"/>
<name>A0A411PCK1_9GAMM</name>
<dbReference type="EMBL" id="CP036200">
    <property type="protein sequence ID" value="QBF81273.1"/>
    <property type="molecule type" value="Genomic_DNA"/>
</dbReference>
<dbReference type="OrthoDB" id="6265565at2"/>
<gene>
    <name evidence="1" type="ORF">EXU30_00115</name>
</gene>
<evidence type="ECO:0000313" key="1">
    <source>
        <dbReference type="EMBL" id="QBF81273.1"/>
    </source>
</evidence>
<dbReference type="RefSeq" id="WP_130597281.1">
    <property type="nucleotide sequence ID" value="NZ_CP036200.1"/>
</dbReference>
<dbReference type="Proteomes" id="UP000291106">
    <property type="component" value="Chromosome"/>
</dbReference>
<evidence type="ECO:0000313" key="2">
    <source>
        <dbReference type="Proteomes" id="UP000291106"/>
    </source>
</evidence>
<protein>
    <submittedName>
        <fullName evidence="1">Uncharacterized protein</fullName>
    </submittedName>
</protein>